<reference evidence="2" key="2">
    <citation type="submission" date="2020-09" db="EMBL/GenBank/DDBJ databases">
        <authorList>
            <person name="Sun Q."/>
            <person name="Zhou Y."/>
        </authorList>
    </citation>
    <scope>NUCLEOTIDE SEQUENCE</scope>
    <source>
        <strain evidence="2">CGMCC 1.3617</strain>
    </source>
</reference>
<proteinExistence type="predicted"/>
<evidence type="ECO:0000313" key="2">
    <source>
        <dbReference type="EMBL" id="GGJ15261.1"/>
    </source>
</evidence>
<organism evidence="2 3">
    <name type="scientific">Neoroseomonas lacus</name>
    <dbReference type="NCBI Taxonomy" id="287609"/>
    <lineage>
        <taxon>Bacteria</taxon>
        <taxon>Pseudomonadati</taxon>
        <taxon>Pseudomonadota</taxon>
        <taxon>Alphaproteobacteria</taxon>
        <taxon>Acetobacterales</taxon>
        <taxon>Acetobacteraceae</taxon>
        <taxon>Neoroseomonas</taxon>
    </lineage>
</organism>
<dbReference type="EMBL" id="BMKW01000005">
    <property type="protein sequence ID" value="GGJ15261.1"/>
    <property type="molecule type" value="Genomic_DNA"/>
</dbReference>
<evidence type="ECO:0000313" key="3">
    <source>
        <dbReference type="Proteomes" id="UP000661507"/>
    </source>
</evidence>
<evidence type="ECO:0000256" key="1">
    <source>
        <dbReference type="SAM" id="MobiDB-lite"/>
    </source>
</evidence>
<accession>A0A917NPA1</accession>
<keyword evidence="3" id="KW-1185">Reference proteome</keyword>
<name>A0A917NPA1_9PROT</name>
<gene>
    <name evidence="2" type="ORF">GCM10011320_23180</name>
</gene>
<feature type="region of interest" description="Disordered" evidence="1">
    <location>
        <begin position="35"/>
        <end position="124"/>
    </location>
</feature>
<comment type="caution">
    <text evidence="2">The sequence shown here is derived from an EMBL/GenBank/DDBJ whole genome shotgun (WGS) entry which is preliminary data.</text>
</comment>
<protein>
    <submittedName>
        <fullName evidence="2">Uncharacterized protein</fullName>
    </submittedName>
</protein>
<sequence>MKRSVRARAAWAEAGRASCVPMAAMVAVASNERRCMSRSPKAGKGGAAHDRATARQGARTRGRTGGTVPYTGPNRIRFHGSRVKPASQPPDEAPQGVRDQIGRNPAPRQGWRVVRSPGMLRVAP</sequence>
<dbReference type="AlphaFoldDB" id="A0A917NPA1"/>
<dbReference type="Proteomes" id="UP000661507">
    <property type="component" value="Unassembled WGS sequence"/>
</dbReference>
<reference evidence="2" key="1">
    <citation type="journal article" date="2014" name="Int. J. Syst. Evol. Microbiol.">
        <title>Complete genome sequence of Corynebacterium casei LMG S-19264T (=DSM 44701T), isolated from a smear-ripened cheese.</title>
        <authorList>
            <consortium name="US DOE Joint Genome Institute (JGI-PGF)"/>
            <person name="Walter F."/>
            <person name="Albersmeier A."/>
            <person name="Kalinowski J."/>
            <person name="Ruckert C."/>
        </authorList>
    </citation>
    <scope>NUCLEOTIDE SEQUENCE</scope>
    <source>
        <strain evidence="2">CGMCC 1.3617</strain>
    </source>
</reference>